<protein>
    <submittedName>
        <fullName evidence="1">Amino acid acetyltransferase</fullName>
    </submittedName>
</protein>
<dbReference type="InterPro" id="IPR000182">
    <property type="entry name" value="GNAT_dom"/>
</dbReference>
<gene>
    <name evidence="1" type="ORF">C3E79_04685</name>
</gene>
<dbReference type="OrthoDB" id="9795199at2"/>
<dbReference type="Proteomes" id="UP000244754">
    <property type="component" value="Chromosome"/>
</dbReference>
<dbReference type="RefSeq" id="WP_108403870.1">
    <property type="nucleotide sequence ID" value="NZ_CP026948.1"/>
</dbReference>
<name>A0A2S0WDM4_9CORY</name>
<keyword evidence="1" id="KW-0808">Transferase</keyword>
<keyword evidence="2" id="KW-1185">Reference proteome</keyword>
<dbReference type="SUPFAM" id="SSF55729">
    <property type="entry name" value="Acyl-CoA N-acyltransferases (Nat)"/>
    <property type="match status" value="1"/>
</dbReference>
<organism evidence="1 2">
    <name type="scientific">Corynebacterium liangguodongii</name>
    <dbReference type="NCBI Taxonomy" id="2079535"/>
    <lineage>
        <taxon>Bacteria</taxon>
        <taxon>Bacillati</taxon>
        <taxon>Actinomycetota</taxon>
        <taxon>Actinomycetes</taxon>
        <taxon>Mycobacteriales</taxon>
        <taxon>Corynebacteriaceae</taxon>
        <taxon>Corynebacterium</taxon>
    </lineage>
</organism>
<proteinExistence type="predicted"/>
<dbReference type="Pfam" id="PF13302">
    <property type="entry name" value="Acetyltransf_3"/>
    <property type="match status" value="1"/>
</dbReference>
<dbReference type="AlphaFoldDB" id="A0A2S0WDM4"/>
<dbReference type="PANTHER" id="PTHR43610:SF1">
    <property type="entry name" value="N-ACETYLTRANSFERASE DOMAIN-CONTAINING PROTEIN"/>
    <property type="match status" value="1"/>
</dbReference>
<dbReference type="PANTHER" id="PTHR43610">
    <property type="entry name" value="BLL6696 PROTEIN"/>
    <property type="match status" value="1"/>
</dbReference>
<evidence type="ECO:0000313" key="2">
    <source>
        <dbReference type="Proteomes" id="UP000244754"/>
    </source>
</evidence>
<sequence length="190" mass="21192">MTEHAVVMENALVRLEPLGGAHAEDLRAAVGDLGKTWYVDHVPAPEGVAAQIEFLLGSDNYVPWAVIDRAAGRAVGLTCMYNIDDHNRHCELGYTWLSTKAQGSGINAALKLLVLTRAFEELGFIRAEFRCHAMNWQSRRALEKLGATYEGTLRRQRIMNNGTVRDSCIYSILDYEWPTVKCGLEARVGR</sequence>
<dbReference type="Gene3D" id="3.40.630.30">
    <property type="match status" value="1"/>
</dbReference>
<dbReference type="GO" id="GO:0016747">
    <property type="term" value="F:acyltransferase activity, transferring groups other than amino-acyl groups"/>
    <property type="evidence" value="ECO:0007669"/>
    <property type="project" value="InterPro"/>
</dbReference>
<dbReference type="KEGG" id="clia:C3E79_04685"/>
<dbReference type="PROSITE" id="PS51186">
    <property type="entry name" value="GNAT"/>
    <property type="match status" value="1"/>
</dbReference>
<accession>A0A2S0WDM4</accession>
<dbReference type="EMBL" id="CP026948">
    <property type="protein sequence ID" value="AWB83861.1"/>
    <property type="molecule type" value="Genomic_DNA"/>
</dbReference>
<dbReference type="InterPro" id="IPR016181">
    <property type="entry name" value="Acyl_CoA_acyltransferase"/>
</dbReference>
<evidence type="ECO:0000313" key="1">
    <source>
        <dbReference type="EMBL" id="AWB83861.1"/>
    </source>
</evidence>
<reference evidence="2" key="1">
    <citation type="submission" date="2018-01" db="EMBL/GenBank/DDBJ databases">
        <authorList>
            <person name="Li J."/>
        </authorList>
    </citation>
    <scope>NUCLEOTIDE SEQUENCE [LARGE SCALE GENOMIC DNA]</scope>
    <source>
        <strain evidence="2">2184</strain>
    </source>
</reference>